<reference evidence="3" key="2">
    <citation type="journal article" date="2008" name="Nucleic Acids Res.">
        <title>The rice annotation project database (RAP-DB): 2008 update.</title>
        <authorList>
            <consortium name="The rice annotation project (RAP)"/>
        </authorList>
    </citation>
    <scope>GENOME REANNOTATION</scope>
    <source>
        <strain evidence="3">cv. Nipponbare</strain>
    </source>
</reference>
<dbReference type="AlphaFoldDB" id="Q6K7T7"/>
<name>Q6K7T7_ORYSJ</name>
<reference evidence="3" key="1">
    <citation type="journal article" date="2005" name="Nature">
        <title>The map-based sequence of the rice genome.</title>
        <authorList>
            <consortium name="International rice genome sequencing project (IRGSP)"/>
            <person name="Matsumoto T."/>
            <person name="Wu J."/>
            <person name="Kanamori H."/>
            <person name="Katayose Y."/>
            <person name="Fujisawa M."/>
            <person name="Namiki N."/>
            <person name="Mizuno H."/>
            <person name="Yamamoto K."/>
            <person name="Antonio B.A."/>
            <person name="Baba T."/>
            <person name="Sakata K."/>
            <person name="Nagamura Y."/>
            <person name="Aoki H."/>
            <person name="Arikawa K."/>
            <person name="Arita K."/>
            <person name="Bito T."/>
            <person name="Chiden Y."/>
            <person name="Fujitsuka N."/>
            <person name="Fukunaka R."/>
            <person name="Hamada M."/>
            <person name="Harada C."/>
            <person name="Hayashi A."/>
            <person name="Hijishita S."/>
            <person name="Honda M."/>
            <person name="Hosokawa S."/>
            <person name="Ichikawa Y."/>
            <person name="Idonuma A."/>
            <person name="Iijima M."/>
            <person name="Ikeda M."/>
            <person name="Ikeno M."/>
            <person name="Ito K."/>
            <person name="Ito S."/>
            <person name="Ito T."/>
            <person name="Ito Y."/>
            <person name="Ito Y."/>
            <person name="Iwabuchi A."/>
            <person name="Kamiya K."/>
            <person name="Karasawa W."/>
            <person name="Kurita K."/>
            <person name="Katagiri S."/>
            <person name="Kikuta A."/>
            <person name="Kobayashi H."/>
            <person name="Kobayashi N."/>
            <person name="Machita K."/>
            <person name="Maehara T."/>
            <person name="Masukawa M."/>
            <person name="Mizubayashi T."/>
            <person name="Mukai Y."/>
            <person name="Nagasaki H."/>
            <person name="Nagata Y."/>
            <person name="Naito S."/>
            <person name="Nakashima M."/>
            <person name="Nakama Y."/>
            <person name="Nakamichi Y."/>
            <person name="Nakamura M."/>
            <person name="Meguro A."/>
            <person name="Negishi M."/>
            <person name="Ohta I."/>
            <person name="Ohta T."/>
            <person name="Okamoto M."/>
            <person name="Ono N."/>
            <person name="Saji S."/>
            <person name="Sakaguchi M."/>
            <person name="Sakai K."/>
            <person name="Shibata M."/>
            <person name="Shimokawa T."/>
            <person name="Song J."/>
            <person name="Takazaki Y."/>
            <person name="Terasawa K."/>
            <person name="Tsugane M."/>
            <person name="Tsuji K."/>
            <person name="Ueda S."/>
            <person name="Waki K."/>
            <person name="Yamagata H."/>
            <person name="Yamamoto M."/>
            <person name="Yamamoto S."/>
            <person name="Yamane H."/>
            <person name="Yoshiki S."/>
            <person name="Yoshihara R."/>
            <person name="Yukawa K."/>
            <person name="Zhong H."/>
            <person name="Yano M."/>
            <person name="Yuan Q."/>
            <person name="Ouyang S."/>
            <person name="Liu J."/>
            <person name="Jones K.M."/>
            <person name="Gansberger K."/>
            <person name="Moffat K."/>
            <person name="Hill J."/>
            <person name="Bera J."/>
            <person name="Fadrosh D."/>
            <person name="Jin S."/>
            <person name="Johri S."/>
            <person name="Kim M."/>
            <person name="Overton L."/>
            <person name="Reardon M."/>
            <person name="Tsitrin T."/>
            <person name="Vuong H."/>
            <person name="Weaver B."/>
            <person name="Ciecko A."/>
            <person name="Tallon L."/>
            <person name="Jackson J."/>
            <person name="Pai G."/>
            <person name="Aken S.V."/>
            <person name="Utterback T."/>
            <person name="Reidmuller S."/>
            <person name="Feldblyum T."/>
            <person name="Hsiao J."/>
            <person name="Zismann V."/>
            <person name="Iobst S."/>
            <person name="de Vazeille A.R."/>
            <person name="Buell C.R."/>
            <person name="Ying K."/>
            <person name="Li Y."/>
            <person name="Lu T."/>
            <person name="Huang Y."/>
            <person name="Zhao Q."/>
            <person name="Feng Q."/>
            <person name="Zhang L."/>
            <person name="Zhu J."/>
            <person name="Weng Q."/>
            <person name="Mu J."/>
            <person name="Lu Y."/>
            <person name="Fan D."/>
            <person name="Liu Y."/>
            <person name="Guan J."/>
            <person name="Zhang Y."/>
            <person name="Yu S."/>
            <person name="Liu X."/>
            <person name="Zhang Y."/>
            <person name="Hong G."/>
            <person name="Han B."/>
            <person name="Choisne N."/>
            <person name="Demange N."/>
            <person name="Orjeda G."/>
            <person name="Samain S."/>
            <person name="Cattolico L."/>
            <person name="Pelletier E."/>
            <person name="Couloux A."/>
            <person name="Segurens B."/>
            <person name="Wincker P."/>
            <person name="D'Hont A."/>
            <person name="Scarpelli C."/>
            <person name="Weissenbach J."/>
            <person name="Salanoubat M."/>
            <person name="Quetier F."/>
            <person name="Yu Y."/>
            <person name="Kim H.R."/>
            <person name="Rambo T."/>
            <person name="Currie J."/>
            <person name="Collura K."/>
            <person name="Luo M."/>
            <person name="Yang T."/>
            <person name="Ammiraju J.S.S."/>
            <person name="Engler F."/>
            <person name="Soderlund C."/>
            <person name="Wing R.A."/>
            <person name="Palmer L.E."/>
            <person name="de la Bastide M."/>
            <person name="Spiegel L."/>
            <person name="Nascimento L."/>
            <person name="Zutavern T."/>
            <person name="O'Shaughnessy A."/>
            <person name="Dike S."/>
            <person name="Dedhia N."/>
            <person name="Preston R."/>
            <person name="Balija V."/>
            <person name="McCombie W.R."/>
            <person name="Chow T."/>
            <person name="Chen H."/>
            <person name="Chung M."/>
            <person name="Chen C."/>
            <person name="Shaw J."/>
            <person name="Wu H."/>
            <person name="Hsiao K."/>
            <person name="Chao Y."/>
            <person name="Chu M."/>
            <person name="Cheng C."/>
            <person name="Hour A."/>
            <person name="Lee P."/>
            <person name="Lin S."/>
            <person name="Lin Y."/>
            <person name="Liou J."/>
            <person name="Liu S."/>
            <person name="Hsing Y."/>
            <person name="Raghuvanshi S."/>
            <person name="Mohanty A."/>
            <person name="Bharti A.K."/>
            <person name="Gaur A."/>
            <person name="Gupta V."/>
            <person name="Kumar D."/>
            <person name="Ravi V."/>
            <person name="Vij S."/>
            <person name="Kapur A."/>
            <person name="Khurana P."/>
            <person name="Khurana P."/>
            <person name="Khurana J.P."/>
            <person name="Tyagi A.K."/>
            <person name="Gaikwad K."/>
            <person name="Singh A."/>
            <person name="Dalal V."/>
            <person name="Srivastava S."/>
            <person name="Dixit A."/>
            <person name="Pal A.K."/>
            <person name="Ghazi I.A."/>
            <person name="Yadav M."/>
            <person name="Pandit A."/>
            <person name="Bhargava A."/>
            <person name="Sureshbabu K."/>
            <person name="Batra K."/>
            <person name="Sharma T.R."/>
            <person name="Mohapatra T."/>
            <person name="Singh N.K."/>
            <person name="Messing J."/>
            <person name="Nelson A.B."/>
            <person name="Fuks G."/>
            <person name="Kavchok S."/>
            <person name="Keizer G."/>
            <person name="Linton E."/>
            <person name="Llaca V."/>
            <person name="Song R."/>
            <person name="Tanyolac B."/>
            <person name="Young S."/>
            <person name="Ho-Il K."/>
            <person name="Hahn J.H."/>
            <person name="Sangsakoo G."/>
            <person name="Vanavichit A."/>
            <person name="de Mattos Luiz.A.T."/>
            <person name="Zimmer P.D."/>
            <person name="Malone G."/>
            <person name="Dellagostin O."/>
            <person name="de Oliveira A.C."/>
            <person name="Bevan M."/>
            <person name="Bancroft I."/>
            <person name="Minx P."/>
            <person name="Cordum H."/>
            <person name="Wilson R."/>
            <person name="Cheng Z."/>
            <person name="Jin W."/>
            <person name="Jiang J."/>
            <person name="Leong S.A."/>
            <person name="Iwama H."/>
            <person name="Gojobori T."/>
            <person name="Itoh T."/>
            <person name="Niimura Y."/>
            <person name="Fujii Y."/>
            <person name="Habara T."/>
            <person name="Sakai H."/>
            <person name="Sato Y."/>
            <person name="Wilson G."/>
            <person name="Kumar K."/>
            <person name="McCouch S."/>
            <person name="Juretic N."/>
            <person name="Hoen D."/>
            <person name="Wright S."/>
            <person name="Bruskiewich R."/>
            <person name="Bureau T."/>
            <person name="Miyao A."/>
            <person name="Hirochika H."/>
            <person name="Nishikawa T."/>
            <person name="Kadowaki K."/>
            <person name="Sugiura M."/>
            <person name="Burr B."/>
            <person name="Sasaki T."/>
        </authorList>
    </citation>
    <scope>NUCLEOTIDE SEQUENCE [LARGE SCALE GENOMIC DNA]</scope>
    <source>
        <strain evidence="3">cv. Nipponbare</strain>
    </source>
</reference>
<sequence length="53" mass="5849">MASDTCSGLHLVLVCLHVLAEIEMGVRFLAKRSDIRSVVTFACETLRCSKLKP</sequence>
<dbReference type="Proteomes" id="UP000000763">
    <property type="component" value="Chromosome 2"/>
</dbReference>
<feature type="signal peptide" evidence="1">
    <location>
        <begin position="1"/>
        <end position="20"/>
    </location>
</feature>
<evidence type="ECO:0000313" key="2">
    <source>
        <dbReference type="EMBL" id="BAD21835.1"/>
    </source>
</evidence>
<dbReference type="EMBL" id="AP004771">
    <property type="protein sequence ID" value="BAD21835.1"/>
    <property type="molecule type" value="Genomic_DNA"/>
</dbReference>
<proteinExistence type="predicted"/>
<feature type="chain" id="PRO_5004275428" evidence="1">
    <location>
        <begin position="21"/>
        <end position="53"/>
    </location>
</feature>
<protein>
    <submittedName>
        <fullName evidence="2">Uncharacterized protein</fullName>
    </submittedName>
</protein>
<evidence type="ECO:0000313" key="3">
    <source>
        <dbReference type="Proteomes" id="UP000000763"/>
    </source>
</evidence>
<gene>
    <name evidence="2" type="primary">P0413A11.20</name>
</gene>
<evidence type="ECO:0000256" key="1">
    <source>
        <dbReference type="SAM" id="SignalP"/>
    </source>
</evidence>
<organism evidence="2 3">
    <name type="scientific">Oryza sativa subsp. japonica</name>
    <name type="common">Rice</name>
    <dbReference type="NCBI Taxonomy" id="39947"/>
    <lineage>
        <taxon>Eukaryota</taxon>
        <taxon>Viridiplantae</taxon>
        <taxon>Streptophyta</taxon>
        <taxon>Embryophyta</taxon>
        <taxon>Tracheophyta</taxon>
        <taxon>Spermatophyta</taxon>
        <taxon>Magnoliopsida</taxon>
        <taxon>Liliopsida</taxon>
        <taxon>Poales</taxon>
        <taxon>Poaceae</taxon>
        <taxon>BOP clade</taxon>
        <taxon>Oryzoideae</taxon>
        <taxon>Oryzeae</taxon>
        <taxon>Oryzinae</taxon>
        <taxon>Oryza</taxon>
        <taxon>Oryza sativa</taxon>
    </lineage>
</organism>
<keyword evidence="1" id="KW-0732">Signal</keyword>
<accession>Q6K7T7</accession>